<accession>A0A812IU85</accession>
<dbReference type="AlphaFoldDB" id="A0A812IU85"/>
<name>A0A812IU85_SYMPI</name>
<comment type="caution">
    <text evidence="1">The sequence shown here is derived from an EMBL/GenBank/DDBJ whole genome shotgun (WGS) entry which is preliminary data.</text>
</comment>
<organism evidence="1 2">
    <name type="scientific">Symbiodinium pilosum</name>
    <name type="common">Dinoflagellate</name>
    <dbReference type="NCBI Taxonomy" id="2952"/>
    <lineage>
        <taxon>Eukaryota</taxon>
        <taxon>Sar</taxon>
        <taxon>Alveolata</taxon>
        <taxon>Dinophyceae</taxon>
        <taxon>Suessiales</taxon>
        <taxon>Symbiodiniaceae</taxon>
        <taxon>Symbiodinium</taxon>
    </lineage>
</organism>
<feature type="non-terminal residue" evidence="1">
    <location>
        <position position="127"/>
    </location>
</feature>
<proteinExistence type="predicted"/>
<feature type="non-terminal residue" evidence="1">
    <location>
        <position position="1"/>
    </location>
</feature>
<gene>
    <name evidence="1" type="ORF">SPIL2461_LOCUS918</name>
</gene>
<protein>
    <submittedName>
        <fullName evidence="1">Uncharacterized protein</fullName>
    </submittedName>
</protein>
<evidence type="ECO:0000313" key="1">
    <source>
        <dbReference type="EMBL" id="CAE7176401.1"/>
    </source>
</evidence>
<evidence type="ECO:0000313" key="2">
    <source>
        <dbReference type="Proteomes" id="UP000649617"/>
    </source>
</evidence>
<reference evidence="1" key="1">
    <citation type="submission" date="2021-02" db="EMBL/GenBank/DDBJ databases">
        <authorList>
            <person name="Dougan E. K."/>
            <person name="Rhodes N."/>
            <person name="Thang M."/>
            <person name="Chan C."/>
        </authorList>
    </citation>
    <scope>NUCLEOTIDE SEQUENCE</scope>
</reference>
<dbReference type="OrthoDB" id="5560686at2759"/>
<sequence length="127" mass="14585">ERSLEVRAQMAQPPEWLEVRPLQLRLRLDGRKWRCDLPERVLPEAPLNRAVYRKCNSTLVVALRRPFASSTWQLFEDCDRQFAAMQKEAQRVLGDMVDKDVQITGEVDGLRSVDVTVSDQGVSIDFA</sequence>
<dbReference type="EMBL" id="CAJNIZ010000836">
    <property type="protein sequence ID" value="CAE7176401.1"/>
    <property type="molecule type" value="Genomic_DNA"/>
</dbReference>
<dbReference type="Proteomes" id="UP000649617">
    <property type="component" value="Unassembled WGS sequence"/>
</dbReference>
<keyword evidence="2" id="KW-1185">Reference proteome</keyword>